<keyword evidence="1" id="KW-0732">Signal</keyword>
<evidence type="ECO:0000256" key="1">
    <source>
        <dbReference type="SAM" id="SignalP"/>
    </source>
</evidence>
<feature type="non-terminal residue" evidence="2">
    <location>
        <position position="109"/>
    </location>
</feature>
<proteinExistence type="predicted"/>
<dbReference type="AlphaFoldDB" id="A0A1Y2BVR9"/>
<accession>A0A1Y2BVR9</accession>
<organism evidence="2 3">
    <name type="scientific">Rhizoclosmatium globosum</name>
    <dbReference type="NCBI Taxonomy" id="329046"/>
    <lineage>
        <taxon>Eukaryota</taxon>
        <taxon>Fungi</taxon>
        <taxon>Fungi incertae sedis</taxon>
        <taxon>Chytridiomycota</taxon>
        <taxon>Chytridiomycota incertae sedis</taxon>
        <taxon>Chytridiomycetes</taxon>
        <taxon>Chytridiales</taxon>
        <taxon>Chytriomycetaceae</taxon>
        <taxon>Rhizoclosmatium</taxon>
    </lineage>
</organism>
<dbReference type="Proteomes" id="UP000193642">
    <property type="component" value="Unassembled WGS sequence"/>
</dbReference>
<evidence type="ECO:0000313" key="2">
    <source>
        <dbReference type="EMBL" id="ORY38833.1"/>
    </source>
</evidence>
<feature type="chain" id="PRO_5013208877" evidence="1">
    <location>
        <begin position="17"/>
        <end position="109"/>
    </location>
</feature>
<keyword evidence="3" id="KW-1185">Reference proteome</keyword>
<dbReference type="OrthoDB" id="2119869at2759"/>
<reference evidence="2 3" key="1">
    <citation type="submission" date="2016-07" db="EMBL/GenBank/DDBJ databases">
        <title>Pervasive Adenine N6-methylation of Active Genes in Fungi.</title>
        <authorList>
            <consortium name="DOE Joint Genome Institute"/>
            <person name="Mondo S.J."/>
            <person name="Dannebaum R.O."/>
            <person name="Kuo R.C."/>
            <person name="Labutti K."/>
            <person name="Haridas S."/>
            <person name="Kuo A."/>
            <person name="Salamov A."/>
            <person name="Ahrendt S.R."/>
            <person name="Lipzen A."/>
            <person name="Sullivan W."/>
            <person name="Andreopoulos W.B."/>
            <person name="Clum A."/>
            <person name="Lindquist E."/>
            <person name="Daum C."/>
            <person name="Ramamoorthy G.K."/>
            <person name="Gryganskyi A."/>
            <person name="Culley D."/>
            <person name="Magnuson J.K."/>
            <person name="James T.Y."/>
            <person name="O'Malley M.A."/>
            <person name="Stajich J.E."/>
            <person name="Spatafora J.W."/>
            <person name="Visel A."/>
            <person name="Grigoriev I.V."/>
        </authorList>
    </citation>
    <scope>NUCLEOTIDE SEQUENCE [LARGE SCALE GENOMIC DNA]</scope>
    <source>
        <strain evidence="2 3">JEL800</strain>
    </source>
</reference>
<gene>
    <name evidence="2" type="ORF">BCR33DRAFT_720502</name>
</gene>
<evidence type="ECO:0000313" key="3">
    <source>
        <dbReference type="Proteomes" id="UP000193642"/>
    </source>
</evidence>
<name>A0A1Y2BVR9_9FUNG</name>
<dbReference type="EMBL" id="MCGO01000042">
    <property type="protein sequence ID" value="ORY38833.1"/>
    <property type="molecule type" value="Genomic_DNA"/>
</dbReference>
<sequence length="109" mass="11136">MRVLLTASVLLATTQAAAIIPSPTRNTDTNPIATIHPRDTSTDTAATSTYTLDPLSAVSVIAGVAMPGIVGIVFTISSWAAAANPCVNQCLNQVPAVDPNSPSSVQAYV</sequence>
<comment type="caution">
    <text evidence="2">The sequence shown here is derived from an EMBL/GenBank/DDBJ whole genome shotgun (WGS) entry which is preliminary data.</text>
</comment>
<protein>
    <submittedName>
        <fullName evidence="2">Uncharacterized protein</fullName>
    </submittedName>
</protein>
<feature type="signal peptide" evidence="1">
    <location>
        <begin position="1"/>
        <end position="16"/>
    </location>
</feature>